<evidence type="ECO:0000256" key="1">
    <source>
        <dbReference type="SAM" id="Phobius"/>
    </source>
</evidence>
<feature type="transmembrane region" description="Helical" evidence="1">
    <location>
        <begin position="41"/>
        <end position="61"/>
    </location>
</feature>
<proteinExistence type="predicted"/>
<dbReference type="AlphaFoldDB" id="A0A4U5MJU8"/>
<keyword evidence="1" id="KW-1133">Transmembrane helix</keyword>
<comment type="caution">
    <text evidence="2">The sequence shown here is derived from an EMBL/GenBank/DDBJ whole genome shotgun (WGS) entry which is preliminary data.</text>
</comment>
<feature type="transmembrane region" description="Helical" evidence="1">
    <location>
        <begin position="73"/>
        <end position="92"/>
    </location>
</feature>
<reference evidence="2 3" key="1">
    <citation type="journal article" date="2015" name="Genome Biol.">
        <title>Comparative genomics of Steinernema reveals deeply conserved gene regulatory networks.</title>
        <authorList>
            <person name="Dillman A.R."/>
            <person name="Macchietto M."/>
            <person name="Porter C.F."/>
            <person name="Rogers A."/>
            <person name="Williams B."/>
            <person name="Antoshechkin I."/>
            <person name="Lee M.M."/>
            <person name="Goodwin Z."/>
            <person name="Lu X."/>
            <person name="Lewis E.E."/>
            <person name="Goodrich-Blair H."/>
            <person name="Stock S.P."/>
            <person name="Adams B.J."/>
            <person name="Sternberg P.W."/>
            <person name="Mortazavi A."/>
        </authorList>
    </citation>
    <scope>NUCLEOTIDE SEQUENCE [LARGE SCALE GENOMIC DNA]</scope>
    <source>
        <strain evidence="2 3">ALL</strain>
    </source>
</reference>
<keyword evidence="3" id="KW-1185">Reference proteome</keyword>
<reference evidence="2 3" key="2">
    <citation type="journal article" date="2019" name="G3 (Bethesda)">
        <title>Hybrid Assembly of the Genome of the Entomopathogenic Nematode Steinernema carpocapsae Identifies the X-Chromosome.</title>
        <authorList>
            <person name="Serra L."/>
            <person name="Macchietto M."/>
            <person name="Macias-Munoz A."/>
            <person name="McGill C.J."/>
            <person name="Rodriguez I.M."/>
            <person name="Rodriguez B."/>
            <person name="Murad R."/>
            <person name="Mortazavi A."/>
        </authorList>
    </citation>
    <scope>NUCLEOTIDE SEQUENCE [LARGE SCALE GENOMIC DNA]</scope>
    <source>
        <strain evidence="2 3">ALL</strain>
    </source>
</reference>
<gene>
    <name evidence="2" type="ORF">L596_021795</name>
</gene>
<evidence type="ECO:0000313" key="3">
    <source>
        <dbReference type="Proteomes" id="UP000298663"/>
    </source>
</evidence>
<protein>
    <submittedName>
        <fullName evidence="2">Uncharacterized protein</fullName>
    </submittedName>
</protein>
<dbReference type="Proteomes" id="UP000298663">
    <property type="component" value="Unassembled WGS sequence"/>
</dbReference>
<organism evidence="2 3">
    <name type="scientific">Steinernema carpocapsae</name>
    <name type="common">Entomopathogenic nematode</name>
    <dbReference type="NCBI Taxonomy" id="34508"/>
    <lineage>
        <taxon>Eukaryota</taxon>
        <taxon>Metazoa</taxon>
        <taxon>Ecdysozoa</taxon>
        <taxon>Nematoda</taxon>
        <taxon>Chromadorea</taxon>
        <taxon>Rhabditida</taxon>
        <taxon>Tylenchina</taxon>
        <taxon>Panagrolaimomorpha</taxon>
        <taxon>Strongyloidoidea</taxon>
        <taxon>Steinernematidae</taxon>
        <taxon>Steinernema</taxon>
    </lineage>
</organism>
<evidence type="ECO:0000313" key="2">
    <source>
        <dbReference type="EMBL" id="TKR69664.1"/>
    </source>
</evidence>
<sequence length="118" mass="13555">MFVASLMQLPAFFFGGFMTIFQSNLNFYLERVLGILIESTWFLYLSLSLTLAIDRLLIFAAPNHKTFNERITIVLLLLSWAFWLGMVIVQSLPSVGYGYIDNYVWIYTDAWSSCDGCV</sequence>
<dbReference type="EMBL" id="AZBU02000007">
    <property type="protein sequence ID" value="TKR69664.1"/>
    <property type="molecule type" value="Genomic_DNA"/>
</dbReference>
<name>A0A4U5MJU8_STECR</name>
<accession>A0A4U5MJU8</accession>
<keyword evidence="1" id="KW-0472">Membrane</keyword>
<keyword evidence="1" id="KW-0812">Transmembrane</keyword>